<evidence type="ECO:0000256" key="4">
    <source>
        <dbReference type="HAMAP-Rule" id="MF_02217"/>
    </source>
</evidence>
<comment type="caution">
    <text evidence="5">The sequence shown here is derived from an EMBL/GenBank/DDBJ whole genome shotgun (WGS) entry which is preliminary data.</text>
</comment>
<reference evidence="5" key="1">
    <citation type="submission" date="2013-10" db="EMBL/GenBank/DDBJ databases">
        <title>The Genome Sequence of Fusobacterium nucleatum CTI-6.</title>
        <authorList>
            <consortium name="The Broad Institute Genomics Platform"/>
            <person name="Earl A."/>
            <person name="Ward D."/>
            <person name="Feldgarden M."/>
            <person name="Gevers D."/>
            <person name="Kostic A."/>
            <person name="Garrett W."/>
            <person name="Young S.K."/>
            <person name="Zeng Q."/>
            <person name="Gargeya S."/>
            <person name="Fitzgerald M."/>
            <person name="Abouelleil A."/>
            <person name="Alvarado L."/>
            <person name="Berlin A.M."/>
            <person name="Chapman S.B."/>
            <person name="Gainer-Dewar J."/>
            <person name="Goldberg J."/>
            <person name="Gnerre S."/>
            <person name="Griggs A."/>
            <person name="Gujja S."/>
            <person name="Hansen M."/>
            <person name="Howarth C."/>
            <person name="Imamovic A."/>
            <person name="Ireland A."/>
            <person name="Larimer J."/>
            <person name="McCowan C."/>
            <person name="Murphy C."/>
            <person name="Pearson M."/>
            <person name="Poon T.W."/>
            <person name="Priest M."/>
            <person name="Roberts A."/>
            <person name="Saif S."/>
            <person name="Shea T."/>
            <person name="Sykes S."/>
            <person name="Wortman J."/>
            <person name="Nusbaum C."/>
            <person name="Birren B."/>
        </authorList>
    </citation>
    <scope>NUCLEOTIDE SEQUENCE [LARGE SCALE GENOMIC DNA]</scope>
    <source>
        <strain evidence="5">CTI-6</strain>
    </source>
</reference>
<dbReference type="Pfam" id="PF01596">
    <property type="entry name" value="Methyltransf_3"/>
    <property type="match status" value="1"/>
</dbReference>
<proteinExistence type="inferred from homology"/>
<keyword evidence="4" id="KW-0460">Magnesium</keyword>
<dbReference type="InterPro" id="IPR043675">
    <property type="entry name" value="TrmR_methyltr"/>
</dbReference>
<dbReference type="SUPFAM" id="SSF53335">
    <property type="entry name" value="S-adenosyl-L-methionine-dependent methyltransferases"/>
    <property type="match status" value="1"/>
</dbReference>
<comment type="similarity">
    <text evidence="4">Belongs to the class I-like SAM-binding methyltransferase superfamily. Cation-dependent O-methyltransferase family.</text>
</comment>
<dbReference type="GO" id="GO:0030488">
    <property type="term" value="P:tRNA methylation"/>
    <property type="evidence" value="ECO:0007669"/>
    <property type="project" value="UniProtKB-UniRule"/>
</dbReference>
<dbReference type="GO" id="GO:0008757">
    <property type="term" value="F:S-adenosylmethionine-dependent methyltransferase activity"/>
    <property type="evidence" value="ECO:0007669"/>
    <property type="project" value="TreeGrafter"/>
</dbReference>
<dbReference type="EC" id="2.1.1.-" evidence="4"/>
<dbReference type="GO" id="GO:0000287">
    <property type="term" value="F:magnesium ion binding"/>
    <property type="evidence" value="ECO:0007669"/>
    <property type="project" value="UniProtKB-UniRule"/>
</dbReference>
<dbReference type="HAMAP" id="MF_02217">
    <property type="entry name" value="TrmR_methyltr"/>
    <property type="match status" value="1"/>
</dbReference>
<sequence>MLEELKEANEYISSKIDKYKSPNLELIKEIEKDAEINNVPIISKEIREYLKFIIKTNKNIKNILEVGTATGYSGIIMLEEIQDRNGILTTIEIDEDRFKIAQSNFEKSNLKGIEQIFGDATEEIEKLNKNFDFIFIDAAKGQYKKFFEDSYKLLNEGGIVFIDNILFRGYLYKESPKRFKTIVKRLDEFIDYLYGNFNFVLLPISDGVGIIHKPFQNSIKKIEKELIK</sequence>
<dbReference type="PROSITE" id="PS51682">
    <property type="entry name" value="SAM_OMT_I"/>
    <property type="match status" value="1"/>
</dbReference>
<feature type="binding site" evidence="4">
    <location>
        <position position="137"/>
    </location>
    <ligand>
        <name>S-adenosyl-L-methionine</name>
        <dbReference type="ChEBI" id="CHEBI:59789"/>
    </ligand>
</feature>
<comment type="function">
    <text evidence="4">Catalyzes the methylation of 5-hydroxyuridine (ho5U) to form 5-methoxyuridine (mo5U) at position 34 in tRNAs.</text>
</comment>
<keyword evidence="3 4" id="KW-0949">S-adenosyl-L-methionine</keyword>
<dbReference type="InterPro" id="IPR050362">
    <property type="entry name" value="Cation-dep_OMT"/>
</dbReference>
<feature type="binding site" evidence="4">
    <location>
        <position position="92"/>
    </location>
    <ligand>
        <name>S-adenosyl-L-methionine</name>
        <dbReference type="ChEBI" id="CHEBI:59789"/>
    </ligand>
</feature>
<comment type="subunit">
    <text evidence="4">Homodimer.</text>
</comment>
<evidence type="ECO:0000256" key="3">
    <source>
        <dbReference type="ARBA" id="ARBA00022691"/>
    </source>
</evidence>
<evidence type="ECO:0000313" key="5">
    <source>
        <dbReference type="EMBL" id="ERT46899.1"/>
    </source>
</evidence>
<dbReference type="Gene3D" id="3.40.50.150">
    <property type="entry name" value="Vaccinia Virus protein VP39"/>
    <property type="match status" value="1"/>
</dbReference>
<dbReference type="PATRIC" id="fig|1316587.3.peg.1677"/>
<dbReference type="AlphaFoldDB" id="U7TRK9"/>
<dbReference type="GO" id="GO:0016300">
    <property type="term" value="F:tRNA (uridine) methyltransferase activity"/>
    <property type="evidence" value="ECO:0007669"/>
    <property type="project" value="UniProtKB-UniRule"/>
</dbReference>
<evidence type="ECO:0000256" key="1">
    <source>
        <dbReference type="ARBA" id="ARBA00022603"/>
    </source>
</evidence>
<feature type="binding site" evidence="4">
    <location>
        <position position="163"/>
    </location>
    <ligand>
        <name>Mg(2+)</name>
        <dbReference type="ChEBI" id="CHEBI:18420"/>
    </ligand>
</feature>
<feature type="binding site" evidence="4">
    <location>
        <position position="73"/>
    </location>
    <ligand>
        <name>S-adenosyl-L-methionine</name>
        <dbReference type="ChEBI" id="CHEBI:59789"/>
    </ligand>
</feature>
<dbReference type="PANTHER" id="PTHR10509:SF14">
    <property type="entry name" value="CAFFEOYL-COA O-METHYLTRANSFERASE 3-RELATED"/>
    <property type="match status" value="1"/>
</dbReference>
<evidence type="ECO:0000256" key="2">
    <source>
        <dbReference type="ARBA" id="ARBA00022679"/>
    </source>
</evidence>
<keyword evidence="4" id="KW-0479">Metal-binding</keyword>
<dbReference type="InterPro" id="IPR002935">
    <property type="entry name" value="SAM_O-MeTrfase"/>
</dbReference>
<keyword evidence="4" id="KW-0819">tRNA processing</keyword>
<feature type="binding site" evidence="4">
    <location>
        <position position="137"/>
    </location>
    <ligand>
        <name>Mg(2+)</name>
        <dbReference type="ChEBI" id="CHEBI:18420"/>
    </ligand>
</feature>
<name>U7TRK9_FUSNU</name>
<dbReference type="CDD" id="cd02440">
    <property type="entry name" value="AdoMet_MTases"/>
    <property type="match status" value="1"/>
</dbReference>
<dbReference type="InterPro" id="IPR029063">
    <property type="entry name" value="SAM-dependent_MTases_sf"/>
</dbReference>
<keyword evidence="2 4" id="KW-0808">Transferase</keyword>
<organism evidence="5">
    <name type="scientific">Fusobacterium nucleatum CTI-6</name>
    <dbReference type="NCBI Taxonomy" id="1316587"/>
    <lineage>
        <taxon>Bacteria</taxon>
        <taxon>Fusobacteriati</taxon>
        <taxon>Fusobacteriota</taxon>
        <taxon>Fusobacteriia</taxon>
        <taxon>Fusobacteriales</taxon>
        <taxon>Fusobacteriaceae</taxon>
        <taxon>Fusobacterium</taxon>
    </lineage>
</organism>
<feature type="binding site" evidence="4">
    <location>
        <position position="164"/>
    </location>
    <ligand>
        <name>Mg(2+)</name>
        <dbReference type="ChEBI" id="CHEBI:18420"/>
    </ligand>
</feature>
<accession>U7TRK9</accession>
<comment type="catalytic activity">
    <reaction evidence="4">
        <text>5-hydroxyuridine(34) in tRNA + S-adenosyl-L-methionine = 5-methoxyuridine(34) in tRNA + S-adenosyl-L-homocysteine + H(+)</text>
        <dbReference type="Rhea" id="RHEA:60524"/>
        <dbReference type="Rhea" id="RHEA-COMP:13381"/>
        <dbReference type="Rhea" id="RHEA-COMP:15591"/>
        <dbReference type="ChEBI" id="CHEBI:15378"/>
        <dbReference type="ChEBI" id="CHEBI:57856"/>
        <dbReference type="ChEBI" id="CHEBI:59789"/>
        <dbReference type="ChEBI" id="CHEBI:136877"/>
        <dbReference type="ChEBI" id="CHEBI:143860"/>
    </reaction>
</comment>
<protein>
    <recommendedName>
        <fullName evidence="4">tRNA 5-hydroxyuridine methyltransferase</fullName>
        <ecNumber evidence="4">2.1.1.-</ecNumber>
    </recommendedName>
    <alternativeName>
        <fullName evidence="4">ho5U methyltransferase</fullName>
    </alternativeName>
</protein>
<feature type="binding site" evidence="4">
    <location>
        <position position="42"/>
    </location>
    <ligand>
        <name>S-adenosyl-L-methionine</name>
        <dbReference type="ChEBI" id="CHEBI:59789"/>
    </ligand>
</feature>
<dbReference type="PANTHER" id="PTHR10509">
    <property type="entry name" value="O-METHYLTRANSFERASE-RELATED"/>
    <property type="match status" value="1"/>
</dbReference>
<feature type="binding site" evidence="4">
    <location>
        <begin position="119"/>
        <end position="120"/>
    </location>
    <ligand>
        <name>S-adenosyl-L-methionine</name>
        <dbReference type="ChEBI" id="CHEBI:59789"/>
    </ligand>
</feature>
<gene>
    <name evidence="4" type="primary">trmR</name>
    <name evidence="5" type="ORF">HMPREF1767_01686</name>
</gene>
<dbReference type="EMBL" id="AXNV01000017">
    <property type="protein sequence ID" value="ERT46899.1"/>
    <property type="molecule type" value="Genomic_DNA"/>
</dbReference>
<keyword evidence="1 4" id="KW-0489">Methyltransferase</keyword>
<dbReference type="GO" id="GO:0008171">
    <property type="term" value="F:O-methyltransferase activity"/>
    <property type="evidence" value="ECO:0007669"/>
    <property type="project" value="InterPro"/>
</dbReference>